<dbReference type="AlphaFoldDB" id="A0A1V0M5R6"/>
<evidence type="ECO:0000259" key="2">
    <source>
        <dbReference type="PROSITE" id="PS51471"/>
    </source>
</evidence>
<proteinExistence type="inferred from homology"/>
<organism evidence="3">
    <name type="scientific">Pseudomonas aeruginosa</name>
    <dbReference type="NCBI Taxonomy" id="287"/>
    <lineage>
        <taxon>Bacteria</taxon>
        <taxon>Pseudomonadati</taxon>
        <taxon>Pseudomonadota</taxon>
        <taxon>Gammaproteobacteria</taxon>
        <taxon>Pseudomonadales</taxon>
        <taxon>Pseudomonadaceae</taxon>
        <taxon>Pseudomonas</taxon>
    </lineage>
</organism>
<protein>
    <recommendedName>
        <fullName evidence="2">Fe2OG dioxygenase domain-containing protein</fullName>
    </recommendedName>
</protein>
<keyword evidence="1" id="KW-0408">Iron</keyword>
<dbReference type="PROSITE" id="PS51471">
    <property type="entry name" value="FE2OG_OXY"/>
    <property type="match status" value="1"/>
</dbReference>
<keyword evidence="1" id="KW-0560">Oxidoreductase</keyword>
<feature type="domain" description="Fe2OG dioxygenase" evidence="2">
    <location>
        <begin position="90"/>
        <end position="202"/>
    </location>
</feature>
<dbReference type="Pfam" id="PF13640">
    <property type="entry name" value="2OG-FeII_Oxy_3"/>
    <property type="match status" value="1"/>
</dbReference>
<dbReference type="GO" id="GO:0046872">
    <property type="term" value="F:metal ion binding"/>
    <property type="evidence" value="ECO:0007669"/>
    <property type="project" value="UniProtKB-KW"/>
</dbReference>
<sequence>MHSRGISVVLNDLFRTGHCVGSIPKDQADALLRLVKQDTFLPDKPGSPDIAEWESDDPSKNLNVPPEYLSFMENLGSSPDLEHFRAHMGDWSRVNVMLQRGRRGDSMGWHHDAYDPMHLICMVYLSDELWTPEDGGLLQLGEGDIDDMGFITKDIHVHSSVSPNHGTLVWCINTNPRWVHQVTAINTDKPRYTLIGQFGYRENVMRSTVRKRYGEALR</sequence>
<accession>A0A1V0M5R6</accession>
<dbReference type="Gene3D" id="2.60.120.620">
    <property type="entry name" value="q2cbj1_9rhob like domain"/>
    <property type="match status" value="1"/>
</dbReference>
<dbReference type="InterPro" id="IPR044862">
    <property type="entry name" value="Pro_4_hyd_alph_FE2OG_OXY"/>
</dbReference>
<keyword evidence="3" id="KW-0614">Plasmid</keyword>
<name>A0A1V0M5R6_PSEAI</name>
<dbReference type="GO" id="GO:0016491">
    <property type="term" value="F:oxidoreductase activity"/>
    <property type="evidence" value="ECO:0007669"/>
    <property type="project" value="UniProtKB-KW"/>
</dbReference>
<reference evidence="3" key="1">
    <citation type="submission" date="2017-01" db="EMBL/GenBank/DDBJ databases">
        <title>Complete nucleotide sequence of an IncP-2 blaVIM-2-harboring megaplasmid from Pseudomonas aeruginosa.</title>
        <authorList>
            <person name="Botelho J."/>
            <person name="Grosso F."/>
            <person name="Mabrouk A."/>
            <person name="Peixe L."/>
        </authorList>
    </citation>
    <scope>NUCLEOTIDE SEQUENCE</scope>
    <source>
        <strain evidence="3">FFUP_PS_37</strain>
        <plasmid evidence="3">pJB37</plasmid>
    </source>
</reference>
<dbReference type="InterPro" id="IPR005123">
    <property type="entry name" value="Oxoglu/Fe-dep_dioxygenase_dom"/>
</dbReference>
<comment type="similarity">
    <text evidence="1">Belongs to the iron/ascorbate-dependent oxidoreductase family.</text>
</comment>
<evidence type="ECO:0000313" key="3">
    <source>
        <dbReference type="EMBL" id="ARD70233.1"/>
    </source>
</evidence>
<keyword evidence="1" id="KW-0479">Metal-binding</keyword>
<geneLocation type="plasmid" evidence="3">
    <name>pJB37</name>
</geneLocation>
<dbReference type="EMBL" id="KY494864">
    <property type="protein sequence ID" value="ARD70233.1"/>
    <property type="molecule type" value="Genomic_DNA"/>
</dbReference>
<evidence type="ECO:0000256" key="1">
    <source>
        <dbReference type="RuleBase" id="RU003682"/>
    </source>
</evidence>
<dbReference type="SUPFAM" id="SSF51197">
    <property type="entry name" value="Clavaminate synthase-like"/>
    <property type="match status" value="1"/>
</dbReference>